<protein>
    <submittedName>
        <fullName evidence="2">Uncharacterized protein</fullName>
    </submittedName>
</protein>
<proteinExistence type="predicted"/>
<accession>A0AAE1NFE7</accession>
<feature type="compositionally biased region" description="Polar residues" evidence="1">
    <location>
        <begin position="117"/>
        <end position="129"/>
    </location>
</feature>
<sequence length="213" mass="25034">MYSNDMSQKYHDNGQIYDMHMYITDPKHDTTDLTYDTTDLTHNNADLTHNNADLTHNNADLTHNNADLTHNNADLTQDLTHDHNDLHTYDTNNPTHENYYPDYIFEIDLREDDDNTQHQTFNDNDQVPLQKSRKGLVDDNGEPRANDILDLLYNKFGGKTYRRMSRYLLGWFGGPEKLVRQSGRLVPQHQGFEDLALQHNDDYHSHHRQLLQR</sequence>
<name>A0AAE1NFE7_9EUCA</name>
<evidence type="ECO:0000313" key="2">
    <source>
        <dbReference type="EMBL" id="KAK4288145.1"/>
    </source>
</evidence>
<gene>
    <name evidence="2" type="ORF">Pmani_038813</name>
</gene>
<evidence type="ECO:0000313" key="3">
    <source>
        <dbReference type="Proteomes" id="UP001292094"/>
    </source>
</evidence>
<reference evidence="2" key="1">
    <citation type="submission" date="2023-11" db="EMBL/GenBank/DDBJ databases">
        <title>Genome assemblies of two species of porcelain crab, Petrolisthes cinctipes and Petrolisthes manimaculis (Anomura: Porcellanidae).</title>
        <authorList>
            <person name="Angst P."/>
        </authorList>
    </citation>
    <scope>NUCLEOTIDE SEQUENCE</scope>
    <source>
        <strain evidence="2">PB745_02</strain>
        <tissue evidence="2">Gill</tissue>
    </source>
</reference>
<comment type="caution">
    <text evidence="2">The sequence shown here is derived from an EMBL/GenBank/DDBJ whole genome shotgun (WGS) entry which is preliminary data.</text>
</comment>
<dbReference type="Proteomes" id="UP001292094">
    <property type="component" value="Unassembled WGS sequence"/>
</dbReference>
<evidence type="ECO:0000256" key="1">
    <source>
        <dbReference type="SAM" id="MobiDB-lite"/>
    </source>
</evidence>
<feature type="compositionally biased region" description="Basic and acidic residues" evidence="1">
    <location>
        <begin position="135"/>
        <end position="144"/>
    </location>
</feature>
<dbReference type="EMBL" id="JAWZYT010006458">
    <property type="protein sequence ID" value="KAK4288145.1"/>
    <property type="molecule type" value="Genomic_DNA"/>
</dbReference>
<organism evidence="2 3">
    <name type="scientific">Petrolisthes manimaculis</name>
    <dbReference type="NCBI Taxonomy" id="1843537"/>
    <lineage>
        <taxon>Eukaryota</taxon>
        <taxon>Metazoa</taxon>
        <taxon>Ecdysozoa</taxon>
        <taxon>Arthropoda</taxon>
        <taxon>Crustacea</taxon>
        <taxon>Multicrustacea</taxon>
        <taxon>Malacostraca</taxon>
        <taxon>Eumalacostraca</taxon>
        <taxon>Eucarida</taxon>
        <taxon>Decapoda</taxon>
        <taxon>Pleocyemata</taxon>
        <taxon>Anomura</taxon>
        <taxon>Galatheoidea</taxon>
        <taxon>Porcellanidae</taxon>
        <taxon>Petrolisthes</taxon>
    </lineage>
</organism>
<keyword evidence="3" id="KW-1185">Reference proteome</keyword>
<feature type="region of interest" description="Disordered" evidence="1">
    <location>
        <begin position="115"/>
        <end position="144"/>
    </location>
</feature>
<dbReference type="AlphaFoldDB" id="A0AAE1NFE7"/>